<keyword evidence="3 5" id="KW-0378">Hydrolase</keyword>
<dbReference type="PANTHER" id="PTHR43806:SF11">
    <property type="entry name" value="CEREVISIN-RELATED"/>
    <property type="match status" value="1"/>
</dbReference>
<dbReference type="InterPro" id="IPR022398">
    <property type="entry name" value="Peptidase_S8_His-AS"/>
</dbReference>
<dbReference type="InterPro" id="IPR036852">
    <property type="entry name" value="Peptidase_S8/S53_dom_sf"/>
</dbReference>
<dbReference type="InterPro" id="IPR034176">
    <property type="entry name" value="Peptidases_S8_13"/>
</dbReference>
<keyword evidence="2 5" id="KW-0645">Protease</keyword>
<keyword evidence="4 5" id="KW-0720">Serine protease</keyword>
<dbReference type="RefSeq" id="WP_094059276.1">
    <property type="nucleotide sequence ID" value="NZ_CP022530.1"/>
</dbReference>
<gene>
    <name evidence="10" type="ORF">CHH28_05000</name>
</gene>
<dbReference type="InterPro" id="IPR050131">
    <property type="entry name" value="Peptidase_S8_subtilisin-like"/>
</dbReference>
<comment type="similarity">
    <text evidence="1 5 6">Belongs to the peptidase S8 family.</text>
</comment>
<dbReference type="PIRSF" id="PIRSF037893">
    <property type="entry name" value="Subtilisin_rel_Maqu_2796"/>
    <property type="match status" value="1"/>
</dbReference>
<proteinExistence type="inferred from homology"/>
<organism evidence="10 11">
    <name type="scientific">Bacterioplanes sanyensis</name>
    <dbReference type="NCBI Taxonomy" id="1249553"/>
    <lineage>
        <taxon>Bacteria</taxon>
        <taxon>Pseudomonadati</taxon>
        <taxon>Pseudomonadota</taxon>
        <taxon>Gammaproteobacteria</taxon>
        <taxon>Oceanospirillales</taxon>
        <taxon>Oceanospirillaceae</taxon>
        <taxon>Bacterioplanes</taxon>
    </lineage>
</organism>
<evidence type="ECO:0000256" key="5">
    <source>
        <dbReference type="PROSITE-ProRule" id="PRU01240"/>
    </source>
</evidence>
<feature type="region of interest" description="Disordered" evidence="7">
    <location>
        <begin position="24"/>
        <end position="69"/>
    </location>
</feature>
<keyword evidence="11" id="KW-1185">Reference proteome</keyword>
<reference evidence="10 11" key="1">
    <citation type="submission" date="2017-07" db="EMBL/GenBank/DDBJ databases">
        <title>Annotated genome sequence of Bacterioplanes sanyensis isolated from Red Sea.</title>
        <authorList>
            <person name="Rehman Z.U."/>
        </authorList>
    </citation>
    <scope>NUCLEOTIDE SEQUENCE [LARGE SCALE GENOMIC DNA]</scope>
    <source>
        <strain evidence="10 11">NV9</strain>
    </source>
</reference>
<sequence>MSATWPATSTIIFLALLLTACGGGGGGGSDRQQPPEPITEPQEPAPQEPEPQEPQEPETPAPQSSSFTLSGSLEPAASLLVDSDVNDIFADFADNNSPQTAQELPNIVTLQGFASAVAANTSPSLSRFARSTDRDDYFRARLQAGQVVQLQVVDAQTSEFFFQTSNDLDLYMIESGSDTPLSSTDTAEYEQLVVPSTGDYFINVYAYDGLSKYVLRLLPPGSAAASSQTVSQDNFVDGEAIVRYRSGNPAARSSSNKASRPQRVLLANNTSVLARNFNAKAQPQNDFERRRQTLIDIKHLRLQGDVAYAEPNYIRQPLRVPDDPGYNWQWHYPAINLPQAWDLALAETASPAPIVAVLDTGVYLAHPDFAGQLVDGYDFISLPSISRDGDGIDSNPDDPGDSATRGQSSWHGTHVAGTVAAANNNGSGVAGVSWGAKVMPMRVLGDGGGTTYDIIQGAFWAAGLSNDSGTVPARRADVINMSLGGGSYSAAEEDAFRRVRDAGVIIVAAAGNEATSLPSYPAAYDGVVSVSAVTFNNALAYYSNFGSSIDVAAPGGDARRDLNRDGNPDGVYSTYVDDQSGSRRPSYMFEQGTSMAAPHVAGVVALMKAAYPELTPAQFDQLLTAGDLTEDLGASGRDNSFGYGLIDASKAVRAALALANGGEAPELPVQLSASPAELQFNQTTSASLSVSNIGGGSPSVTVQDDASWLSLTPSAVDGQGLGRYNAVVNAAGLADGFYNAEVTITPSSGNALTVPVYLVIGSQQVEGELTQHYVLLLDRSGNTTVSSEAVEADGSFRFTNVAPGEYRISAGTDMDVDSFICTPAETCGAYPALGAEQIIEVTDSDISGLNFLVRVVAGGGVDAETQQSQSASTPAEGLQR</sequence>
<evidence type="ECO:0000259" key="9">
    <source>
        <dbReference type="Pfam" id="PF19190"/>
    </source>
</evidence>
<dbReference type="Gene3D" id="3.40.50.200">
    <property type="entry name" value="Peptidase S8/S53 domain"/>
    <property type="match status" value="1"/>
</dbReference>
<dbReference type="PROSITE" id="PS51892">
    <property type="entry name" value="SUBTILASE"/>
    <property type="match status" value="1"/>
</dbReference>
<protein>
    <submittedName>
        <fullName evidence="10">Uncharacterized protein</fullName>
    </submittedName>
</protein>
<dbReference type="GO" id="GO:0006508">
    <property type="term" value="P:proteolysis"/>
    <property type="evidence" value="ECO:0007669"/>
    <property type="project" value="UniProtKB-KW"/>
</dbReference>
<name>A0A222FG78_9GAMM</name>
<dbReference type="Proteomes" id="UP000202440">
    <property type="component" value="Chromosome"/>
</dbReference>
<dbReference type="CDD" id="cd07496">
    <property type="entry name" value="Peptidases_S8_13"/>
    <property type="match status" value="1"/>
</dbReference>
<feature type="compositionally biased region" description="Pro residues" evidence="7">
    <location>
        <begin position="34"/>
        <end position="49"/>
    </location>
</feature>
<dbReference type="InterPro" id="IPR023828">
    <property type="entry name" value="Peptidase_S8_Ser-AS"/>
</dbReference>
<evidence type="ECO:0000256" key="7">
    <source>
        <dbReference type="SAM" id="MobiDB-lite"/>
    </source>
</evidence>
<evidence type="ECO:0000259" key="8">
    <source>
        <dbReference type="Pfam" id="PF00082"/>
    </source>
</evidence>
<feature type="active site" description="Charge relay system" evidence="5">
    <location>
        <position position="411"/>
    </location>
</feature>
<dbReference type="Gene3D" id="2.60.120.380">
    <property type="match status" value="1"/>
</dbReference>
<evidence type="ECO:0000256" key="3">
    <source>
        <dbReference type="ARBA" id="ARBA00022801"/>
    </source>
</evidence>
<dbReference type="OrthoDB" id="9790784at2"/>
<dbReference type="InterPro" id="IPR000209">
    <property type="entry name" value="Peptidase_S8/S53_dom"/>
</dbReference>
<dbReference type="PRINTS" id="PR00723">
    <property type="entry name" value="SUBTILISIN"/>
</dbReference>
<dbReference type="InterPro" id="IPR024361">
    <property type="entry name" value="BACON"/>
</dbReference>
<dbReference type="SUPFAM" id="SSF52743">
    <property type="entry name" value="Subtilisin-like"/>
    <property type="match status" value="1"/>
</dbReference>
<feature type="region of interest" description="Disordered" evidence="7">
    <location>
        <begin position="388"/>
        <end position="410"/>
    </location>
</feature>
<accession>A0A222FG78</accession>
<feature type="active site" description="Charge relay system" evidence="5">
    <location>
        <position position="594"/>
    </location>
</feature>
<dbReference type="InterPro" id="IPR023827">
    <property type="entry name" value="Peptidase_S8_Asp-AS"/>
</dbReference>
<evidence type="ECO:0000256" key="1">
    <source>
        <dbReference type="ARBA" id="ARBA00011073"/>
    </source>
</evidence>
<dbReference type="InterPro" id="IPR015500">
    <property type="entry name" value="Peptidase_S8_subtilisin-rel"/>
</dbReference>
<evidence type="ECO:0000256" key="2">
    <source>
        <dbReference type="ARBA" id="ARBA00022670"/>
    </source>
</evidence>
<feature type="domain" description="Peptidase S8/S53" evidence="8">
    <location>
        <begin position="353"/>
        <end position="644"/>
    </location>
</feature>
<feature type="active site" description="Charge relay system" evidence="5">
    <location>
        <position position="359"/>
    </location>
</feature>
<dbReference type="PROSITE" id="PS00136">
    <property type="entry name" value="SUBTILASE_ASP"/>
    <property type="match status" value="1"/>
</dbReference>
<dbReference type="Pfam" id="PF19190">
    <property type="entry name" value="BACON_2"/>
    <property type="match status" value="1"/>
</dbReference>
<dbReference type="InterPro" id="IPR017309">
    <property type="entry name" value="Pept_S8A_subtilisin_proteobac"/>
</dbReference>
<dbReference type="PROSITE" id="PS00138">
    <property type="entry name" value="SUBTILASE_SER"/>
    <property type="match status" value="1"/>
</dbReference>
<dbReference type="Pfam" id="PF00082">
    <property type="entry name" value="Peptidase_S8"/>
    <property type="match status" value="1"/>
</dbReference>
<evidence type="ECO:0000313" key="11">
    <source>
        <dbReference type="Proteomes" id="UP000202440"/>
    </source>
</evidence>
<dbReference type="AlphaFoldDB" id="A0A222FG78"/>
<dbReference type="PANTHER" id="PTHR43806">
    <property type="entry name" value="PEPTIDASE S8"/>
    <property type="match status" value="1"/>
</dbReference>
<dbReference type="GO" id="GO:0004252">
    <property type="term" value="F:serine-type endopeptidase activity"/>
    <property type="evidence" value="ECO:0007669"/>
    <property type="project" value="UniProtKB-UniRule"/>
</dbReference>
<feature type="domain" description="BACON" evidence="9">
    <location>
        <begin position="671"/>
        <end position="740"/>
    </location>
</feature>
<dbReference type="SUPFAM" id="SSF117074">
    <property type="entry name" value="Hypothetical protein PA1324"/>
    <property type="match status" value="1"/>
</dbReference>
<evidence type="ECO:0000256" key="6">
    <source>
        <dbReference type="RuleBase" id="RU003355"/>
    </source>
</evidence>
<dbReference type="PROSITE" id="PS00137">
    <property type="entry name" value="SUBTILASE_HIS"/>
    <property type="match status" value="1"/>
</dbReference>
<evidence type="ECO:0000256" key="4">
    <source>
        <dbReference type="ARBA" id="ARBA00022825"/>
    </source>
</evidence>
<dbReference type="KEGG" id="bsan:CHH28_05000"/>
<evidence type="ECO:0000313" key="10">
    <source>
        <dbReference type="EMBL" id="ASP38077.1"/>
    </source>
</evidence>
<dbReference type="EMBL" id="CP022530">
    <property type="protein sequence ID" value="ASP38077.1"/>
    <property type="molecule type" value="Genomic_DNA"/>
</dbReference>